<dbReference type="Proteomes" id="UP000239649">
    <property type="component" value="Unassembled WGS sequence"/>
</dbReference>
<dbReference type="PANTHER" id="PTHR10527">
    <property type="entry name" value="IMPORTIN BETA"/>
    <property type="match status" value="1"/>
</dbReference>
<evidence type="ECO:0000256" key="5">
    <source>
        <dbReference type="ARBA" id="ARBA00022737"/>
    </source>
</evidence>
<accession>A0A2P6VKP2</accession>
<name>A0A2P6VKP2_9CHLO</name>
<evidence type="ECO:0000259" key="11">
    <source>
        <dbReference type="PROSITE" id="PS50166"/>
    </source>
</evidence>
<evidence type="ECO:0000256" key="2">
    <source>
        <dbReference type="ARBA" id="ARBA00004496"/>
    </source>
</evidence>
<dbReference type="Pfam" id="PF13513">
    <property type="entry name" value="HEAT_EZ"/>
    <property type="match status" value="1"/>
</dbReference>
<dbReference type="GO" id="GO:0006606">
    <property type="term" value="P:protein import into nucleus"/>
    <property type="evidence" value="ECO:0007669"/>
    <property type="project" value="InterPro"/>
</dbReference>
<evidence type="ECO:0000256" key="1">
    <source>
        <dbReference type="ARBA" id="ARBA00004123"/>
    </source>
</evidence>
<dbReference type="InterPro" id="IPR040122">
    <property type="entry name" value="Importin_beta"/>
</dbReference>
<evidence type="ECO:0000313" key="13">
    <source>
        <dbReference type="Proteomes" id="UP000239649"/>
    </source>
</evidence>
<feature type="domain" description="Importin N-terminal" evidence="11">
    <location>
        <begin position="31"/>
        <end position="99"/>
    </location>
</feature>
<sequence>MAGFSPTQEGINNLVQLLTDVHKPGANQGEVYSQLDRCKAVPDFNNYLAFIFASGEGLPIEVRQTAGLLLKNNLRVSWGGVSEELRTHIKAALLPVLGHASRPLRHTAGTCAVTIVAHAGMGAWPELVAALAEGLGASDMNAVEGSLDLVHKIAEDQPLQLDAQMAAGVGSAGGSRPADVLVPRVLALLGAPSPDLRALAVSTLNQLANIMPAALLTNMDTFLQGLFTLAMDPSTAVRKAVCMGLVAMLLAVPDRLEPSMPDLIEYMLKATQDKDEGIAVEACEFWTAFCESEADKDVLRPFLPRVVPVLFKNMAYEEFDEEVQEAEELEEKALAALAGGGAAPADKDDEIKPYIHRGAGHGEEEAGKADEDDDDDDTDGVAHWNLRRSSAAGLDMLSNHFGDELLPIILPVVQARLQEADWRARESAILALGAVSQGCATGLAPYLPEMVGMLAPTLKDQRPMVRCISCWVLGRYAKWLLERADGGQRGELDAVMAGLCERLLDHNRRVQEAACSTVATFLEEGEPERHMVPYLPAVLGQLAAALQRYGRKAMRNAYDAITTVAEQAPALLQQPAVAQIILPPLFHKLDTLPDGDRELLPLTECLTAVVSKAGQAAEAYAAPCFFRCIGLIERAEQAAQSGAFDPDEAAGFIVCALDLISGMAEGLGVSIESLVGRSPLRDIVVRCVKDPDSDIRQSGFALVGDLAKACAPHLKPALAQLMHSVLYNLDPAMIGQHTLSACNNAAWCMGELAIKCTADELKPFVLQALERFAMILQVPTGALPRSLVENAAITLGRLAWVCPEPLAPHAPAFLGPWCAALRGIRDDIEKEHAFLGLCALLRLNPQGAGGCFTGLCEAIVSWQRVACEGLHNELIQLMQGYKAQLSSMGQWEAAMGSLSPAVQQKLSAMCHL</sequence>
<dbReference type="InterPro" id="IPR016024">
    <property type="entry name" value="ARM-type_fold"/>
</dbReference>
<feature type="repeat" description="HEAT" evidence="9">
    <location>
        <begin position="181"/>
        <end position="219"/>
    </location>
</feature>
<dbReference type="EMBL" id="LHPF02000004">
    <property type="protein sequence ID" value="PSC74648.1"/>
    <property type="molecule type" value="Genomic_DNA"/>
</dbReference>
<dbReference type="AlphaFoldDB" id="A0A2P6VKP2"/>
<dbReference type="InterPro" id="IPR001494">
    <property type="entry name" value="Importin-beta_N"/>
</dbReference>
<dbReference type="Pfam" id="PF03810">
    <property type="entry name" value="IBN_N"/>
    <property type="match status" value="1"/>
</dbReference>
<comment type="similarity">
    <text evidence="8">Belongs to the importin beta family. Importin beta-2 subfamily.</text>
</comment>
<evidence type="ECO:0000256" key="8">
    <source>
        <dbReference type="ARBA" id="ARBA00038423"/>
    </source>
</evidence>
<evidence type="ECO:0000256" key="9">
    <source>
        <dbReference type="PROSITE-ProRule" id="PRU00103"/>
    </source>
</evidence>
<dbReference type="GO" id="GO:0031267">
    <property type="term" value="F:small GTPase binding"/>
    <property type="evidence" value="ECO:0007669"/>
    <property type="project" value="InterPro"/>
</dbReference>
<dbReference type="SUPFAM" id="SSF48371">
    <property type="entry name" value="ARM repeat"/>
    <property type="match status" value="1"/>
</dbReference>
<evidence type="ECO:0000256" key="3">
    <source>
        <dbReference type="ARBA" id="ARBA00022448"/>
    </source>
</evidence>
<dbReference type="Gene3D" id="1.25.10.10">
    <property type="entry name" value="Leucine-rich Repeat Variant"/>
    <property type="match status" value="1"/>
</dbReference>
<evidence type="ECO:0000256" key="10">
    <source>
        <dbReference type="SAM" id="MobiDB-lite"/>
    </source>
</evidence>
<comment type="caution">
    <text evidence="12">The sequence shown here is derived from an EMBL/GenBank/DDBJ whole genome shotgun (WGS) entry which is preliminary data.</text>
</comment>
<reference evidence="12 13" key="1">
    <citation type="journal article" date="2018" name="Plant J.">
        <title>Genome sequences of Chlorella sorokiniana UTEX 1602 and Micractinium conductrix SAG 241.80: implications to maltose excretion by a green alga.</title>
        <authorList>
            <person name="Arriola M.B."/>
            <person name="Velmurugan N."/>
            <person name="Zhang Y."/>
            <person name="Plunkett M.H."/>
            <person name="Hondzo H."/>
            <person name="Barney B.M."/>
        </authorList>
    </citation>
    <scope>NUCLEOTIDE SEQUENCE [LARGE SCALE GENOMIC DNA]</scope>
    <source>
        <strain evidence="12 13">SAG 241.80</strain>
    </source>
</reference>
<dbReference type="GO" id="GO:0005737">
    <property type="term" value="C:cytoplasm"/>
    <property type="evidence" value="ECO:0007669"/>
    <property type="project" value="UniProtKB-SubCell"/>
</dbReference>
<feature type="compositionally biased region" description="Basic and acidic residues" evidence="10">
    <location>
        <begin position="360"/>
        <end position="369"/>
    </location>
</feature>
<dbReference type="STRING" id="554055.A0A2P6VKP2"/>
<evidence type="ECO:0000256" key="6">
    <source>
        <dbReference type="ARBA" id="ARBA00022927"/>
    </source>
</evidence>
<evidence type="ECO:0000256" key="4">
    <source>
        <dbReference type="ARBA" id="ARBA00022490"/>
    </source>
</evidence>
<dbReference type="OrthoDB" id="951172at2759"/>
<keyword evidence="4" id="KW-0963">Cytoplasm</keyword>
<protein>
    <submittedName>
        <fullName evidence="12">Transportin-1 isoform X1</fullName>
    </submittedName>
</protein>
<keyword evidence="3" id="KW-0813">Transport</keyword>
<comment type="subcellular location">
    <subcellularLocation>
        <location evidence="2">Cytoplasm</location>
    </subcellularLocation>
    <subcellularLocation>
        <location evidence="1">Nucleus</location>
    </subcellularLocation>
</comment>
<keyword evidence="7" id="KW-0539">Nucleus</keyword>
<dbReference type="FunFam" id="1.25.10.10:FF:000028">
    <property type="entry name" value="Transportin-1 isoform 1"/>
    <property type="match status" value="1"/>
</dbReference>
<feature type="region of interest" description="Disordered" evidence="10">
    <location>
        <begin position="358"/>
        <end position="381"/>
    </location>
</feature>
<dbReference type="PROSITE" id="PS50077">
    <property type="entry name" value="HEAT_REPEAT"/>
    <property type="match status" value="1"/>
</dbReference>
<dbReference type="InterPro" id="IPR021133">
    <property type="entry name" value="HEAT_type_2"/>
</dbReference>
<dbReference type="PROSITE" id="PS50166">
    <property type="entry name" value="IMPORTIN_B_NT"/>
    <property type="match status" value="1"/>
</dbReference>
<evidence type="ECO:0000313" key="12">
    <source>
        <dbReference type="EMBL" id="PSC74648.1"/>
    </source>
</evidence>
<dbReference type="InterPro" id="IPR011989">
    <property type="entry name" value="ARM-like"/>
</dbReference>
<organism evidence="12 13">
    <name type="scientific">Micractinium conductrix</name>
    <dbReference type="NCBI Taxonomy" id="554055"/>
    <lineage>
        <taxon>Eukaryota</taxon>
        <taxon>Viridiplantae</taxon>
        <taxon>Chlorophyta</taxon>
        <taxon>core chlorophytes</taxon>
        <taxon>Trebouxiophyceae</taxon>
        <taxon>Chlorellales</taxon>
        <taxon>Chlorellaceae</taxon>
        <taxon>Chlorella clade</taxon>
        <taxon>Micractinium</taxon>
    </lineage>
</organism>
<gene>
    <name evidence="12" type="ORF">C2E20_2357</name>
</gene>
<feature type="compositionally biased region" description="Acidic residues" evidence="10">
    <location>
        <begin position="370"/>
        <end position="379"/>
    </location>
</feature>
<proteinExistence type="inferred from homology"/>
<keyword evidence="13" id="KW-1185">Reference proteome</keyword>
<keyword evidence="6" id="KW-0653">Protein transport</keyword>
<evidence type="ECO:0000256" key="7">
    <source>
        <dbReference type="ARBA" id="ARBA00023242"/>
    </source>
</evidence>
<dbReference type="GO" id="GO:0031981">
    <property type="term" value="C:nuclear lumen"/>
    <property type="evidence" value="ECO:0007669"/>
    <property type="project" value="UniProtKB-ARBA"/>
</dbReference>
<keyword evidence="5" id="KW-0677">Repeat</keyword>
<dbReference type="SMART" id="SM00913">
    <property type="entry name" value="IBN_N"/>
    <property type="match status" value="1"/>
</dbReference>